<accession>K0L0K1</accession>
<dbReference type="PANTHER" id="PTHR18866">
    <property type="entry name" value="CARBOXYLASE:PYRUVATE/ACETYL-COA/PROPIONYL-COA CARBOXYLASE"/>
    <property type="match status" value="1"/>
</dbReference>
<sequence>MSETKKQKTSSDLRFTNIKTVLIANRGEIACRIIASLAIYSKEDTGSLHVSQADQSVLIPGTGSQAYINIDSVLDVAVKVGADVVIPGYGFLSENSNFAQKLEEKGIIFAGPSAENVEQFGLKHIARQLAIKANVPVVPGTELVDTLEQARNEGAKIGYPLMLKSTAGGGGMGLKVCHDESQLEQFFNEVKSRGQSLFSNTGVFIEKYVQNARHIEIQLFGNGLGDVITFGERECSIQRRHQKVIEESPSPFVDFELRQKLSQCAISLASEVKYKSAGTIEFLVDDDTSEFYFLEMNTRLQVEHGISELVYDVDLVYLMLLQSDYEVSKSGIPLSILQSQSSCTLKNNILNPNGHAIEVRLYAENPIKDFAPSPGILHQVEFPDKDNIRIDHWISTGTKVSPYFDPLLAKIMSWGPTREDATTTLIEYLKSVKICGPPTNIYYLGDILHTDNFKTGNTLTSFLNNFDFKPKLIEFEEAGAYTTIQDLPGRTVNGGVPTSGPVDSLSLQIANIIVGNDKYIECLEINLTGPTIKFYSDALIALAGADFEFEINDQEQPLFTQIFVKAGDVVKIGSSNSKYASKSYLAIKGGFPDVAKYLGSKSCTPTLSLGGHQGRVIFPGDCLTIVSGDSKEFTGYSLPKNSRPNYDVESWTVRMLRGPHDTEDIISEEGLKQLYNTTYHVNLNSNRGGTRLDGPSIDFSRTSGGDGGSHPSNILEYTYPFGGLSVVGSQLVMYGPDGGTLSGFICISVPTMADFWKIGQASTGAPINFELVTYSDAIKLSNQREAFITYIETKPTGDSKDFTDILDVVDDHIDDPVLFKRVGDKNLPDFYIKQAGEKMIIMDFGVVDYDLLNNGRQYILDLKISETLKEGIIRFEAVTGAMCIVFNPLIISRSKLIEEVSKLEESIPPVDELKVPSRIFKFPIAFDHSALSHCLGRYKRSQRPHAPYLPSNTEFVMRANCIETIEDFKAAVVGHTQIVVAVSFLCALPLLVHTDPRLRFLSSKYNPARTFTPAGAIGTGSIAQAIYTVDSPGGYMIWGMTLPNGFWDTFSKLEGFDDLPWILKNFDQVQFYEVTEDELTKMNNDLLTGEYKITSETKEFDFAEYSKWLKTVEQETKEIKSMKLQAIDVLSKEEEIDLAKWEEEKEQAKASKSSTSNGASIDDPNATKVSSHMAANVFKINYQKGDVLSLDDSVIVLEAMKMEISVRIKSKEGPKFEVLDILVEEGDMVNPGDLLALVKSV</sequence>
<dbReference type="Pfam" id="PF02785">
    <property type="entry name" value="Biotin_carb_C"/>
    <property type="match status" value="1"/>
</dbReference>
<dbReference type="PROSITE" id="PS50975">
    <property type="entry name" value="ATP_GRASP"/>
    <property type="match status" value="1"/>
</dbReference>
<dbReference type="InterPro" id="IPR029000">
    <property type="entry name" value="Cyclophilin-like_dom_sf"/>
</dbReference>
<dbReference type="Proteomes" id="UP000009328">
    <property type="component" value="Unassembled WGS sequence"/>
</dbReference>
<evidence type="ECO:0000259" key="10">
    <source>
        <dbReference type="PROSITE" id="PS50975"/>
    </source>
</evidence>
<dbReference type="Gene3D" id="3.30.1360.40">
    <property type="match status" value="1"/>
</dbReference>
<dbReference type="Pfam" id="PF02682">
    <property type="entry name" value="CT_C_D"/>
    <property type="match status" value="1"/>
</dbReference>
<dbReference type="SUPFAM" id="SSF52440">
    <property type="entry name" value="PreATP-grasp domain"/>
    <property type="match status" value="1"/>
</dbReference>
<feature type="domain" description="Biotin carboxylation" evidence="11">
    <location>
        <begin position="17"/>
        <end position="468"/>
    </location>
</feature>
<dbReference type="EMBL" id="CAIF01000324">
    <property type="protein sequence ID" value="CCH47099.1"/>
    <property type="molecule type" value="Genomic_DNA"/>
</dbReference>
<evidence type="ECO:0000256" key="1">
    <source>
        <dbReference type="ARBA" id="ARBA00001953"/>
    </source>
</evidence>
<dbReference type="HOGENOM" id="CLU_002162_0_0_1"/>
<evidence type="ECO:0000256" key="3">
    <source>
        <dbReference type="ARBA" id="ARBA00022741"/>
    </source>
</evidence>
<dbReference type="SUPFAM" id="SSF51230">
    <property type="entry name" value="Single hybrid motif"/>
    <property type="match status" value="1"/>
</dbReference>
<dbReference type="InterPro" id="IPR050856">
    <property type="entry name" value="Biotin_carboxylase_complex"/>
</dbReference>
<dbReference type="InterPro" id="IPR000089">
    <property type="entry name" value="Biotin_lipoyl"/>
</dbReference>
<comment type="caution">
    <text evidence="12">The sequence shown here is derived from an EMBL/GenBank/DDBJ whole genome shotgun (WGS) entry which is preliminary data.</text>
</comment>
<feature type="domain" description="Lipoyl-binding" evidence="9">
    <location>
        <begin position="1158"/>
        <end position="1239"/>
    </location>
</feature>
<dbReference type="InterPro" id="IPR011764">
    <property type="entry name" value="Biotin_carboxylation_dom"/>
</dbReference>
<keyword evidence="4 12" id="KW-0378">Hydrolase</keyword>
<dbReference type="Pfam" id="PF02626">
    <property type="entry name" value="CT_A_B"/>
    <property type="match status" value="1"/>
</dbReference>
<dbReference type="SMART" id="SM00797">
    <property type="entry name" value="AHS2"/>
    <property type="match status" value="1"/>
</dbReference>
<dbReference type="InterPro" id="IPR011761">
    <property type="entry name" value="ATP-grasp"/>
</dbReference>
<evidence type="ECO:0000313" key="12">
    <source>
        <dbReference type="EMBL" id="CCH47099.1"/>
    </source>
</evidence>
<evidence type="ECO:0000313" key="13">
    <source>
        <dbReference type="Proteomes" id="UP000009328"/>
    </source>
</evidence>
<evidence type="ECO:0000256" key="7">
    <source>
        <dbReference type="PROSITE-ProRule" id="PRU00409"/>
    </source>
</evidence>
<dbReference type="InParanoid" id="K0L0K1"/>
<dbReference type="InterPro" id="IPR011054">
    <property type="entry name" value="Rudment_hybrid_motif"/>
</dbReference>
<keyword evidence="2" id="KW-0436">Ligase</keyword>
<dbReference type="InterPro" id="IPR005479">
    <property type="entry name" value="CPAse_ATP-bd"/>
</dbReference>
<dbReference type="PROSITE" id="PS50968">
    <property type="entry name" value="BIOTINYL_LIPOYL"/>
    <property type="match status" value="1"/>
</dbReference>
<dbReference type="STRING" id="1206466.K0L0K1"/>
<gene>
    <name evidence="12" type="primary">DUR1</name>
    <name evidence="12" type="ORF">BN7_6709</name>
</gene>
<dbReference type="SMART" id="SM00796">
    <property type="entry name" value="AHS1"/>
    <property type="match status" value="1"/>
</dbReference>
<dbReference type="Pfam" id="PF00364">
    <property type="entry name" value="Biotin_lipoyl"/>
    <property type="match status" value="1"/>
</dbReference>
<dbReference type="PROSITE" id="PS00867">
    <property type="entry name" value="CPSASE_2"/>
    <property type="match status" value="1"/>
</dbReference>
<evidence type="ECO:0000256" key="5">
    <source>
        <dbReference type="ARBA" id="ARBA00022840"/>
    </source>
</evidence>
<dbReference type="InterPro" id="IPR016185">
    <property type="entry name" value="PreATP-grasp_dom_sf"/>
</dbReference>
<protein>
    <submittedName>
        <fullName evidence="12">Urea amidolyase</fullName>
        <ecNumber evidence="12">3.5.1.54</ecNumber>
    </submittedName>
</protein>
<dbReference type="Gene3D" id="3.30.470.20">
    <property type="entry name" value="ATP-grasp fold, B domain"/>
    <property type="match status" value="1"/>
</dbReference>
<dbReference type="GO" id="GO:0044281">
    <property type="term" value="P:small molecule metabolic process"/>
    <property type="evidence" value="ECO:0007669"/>
    <property type="project" value="UniProtKB-ARBA"/>
</dbReference>
<comment type="cofactor">
    <cofactor evidence="1">
        <name>biotin</name>
        <dbReference type="ChEBI" id="CHEBI:57586"/>
    </cofactor>
</comment>
<evidence type="ECO:0000256" key="6">
    <source>
        <dbReference type="ARBA" id="ARBA00023267"/>
    </source>
</evidence>
<feature type="region of interest" description="Disordered" evidence="8">
    <location>
        <begin position="1143"/>
        <end position="1166"/>
    </location>
</feature>
<dbReference type="SMART" id="SM00878">
    <property type="entry name" value="Biotin_carb_C"/>
    <property type="match status" value="1"/>
</dbReference>
<dbReference type="CDD" id="cd06850">
    <property type="entry name" value="biotinyl_domain"/>
    <property type="match status" value="1"/>
</dbReference>
<dbReference type="SUPFAM" id="SSF50891">
    <property type="entry name" value="Cyclophilin-like"/>
    <property type="match status" value="2"/>
</dbReference>
<dbReference type="SUPFAM" id="SSF51246">
    <property type="entry name" value="Rudiment single hybrid motif"/>
    <property type="match status" value="1"/>
</dbReference>
<evidence type="ECO:0000256" key="2">
    <source>
        <dbReference type="ARBA" id="ARBA00022598"/>
    </source>
</evidence>
<reference evidence="12 13" key="1">
    <citation type="journal article" date="2012" name="Eukaryot. Cell">
        <title>Draft genome sequence of Wickerhamomyces ciferrii NRRL Y-1031 F-60-10.</title>
        <authorList>
            <person name="Schneider J."/>
            <person name="Andrea H."/>
            <person name="Blom J."/>
            <person name="Jaenicke S."/>
            <person name="Ruckert C."/>
            <person name="Schorsch C."/>
            <person name="Szczepanowski R."/>
            <person name="Farwick M."/>
            <person name="Goesmann A."/>
            <person name="Puhler A."/>
            <person name="Schaffer S."/>
            <person name="Tauch A."/>
            <person name="Kohler T."/>
            <person name="Brinkrolf K."/>
        </authorList>
    </citation>
    <scope>NUCLEOTIDE SEQUENCE [LARGE SCALE GENOMIC DNA]</scope>
    <source>
        <strain evidence="13">ATCC 14091 / BCRC 22168 / CBS 111 / JCM 3599 / NBRC 0793 / NRRL Y-1031 F-60-10</strain>
    </source>
</reference>
<dbReference type="PROSITE" id="PS00866">
    <property type="entry name" value="CPSASE_1"/>
    <property type="match status" value="1"/>
</dbReference>
<dbReference type="AlphaFoldDB" id="K0L0K1"/>
<keyword evidence="5 7" id="KW-0067">ATP-binding</keyword>
<dbReference type="InterPro" id="IPR005481">
    <property type="entry name" value="BC-like_N"/>
</dbReference>
<keyword evidence="3 7" id="KW-0547">Nucleotide-binding</keyword>
<dbReference type="InterPro" id="IPR003778">
    <property type="entry name" value="CT_A_B"/>
</dbReference>
<dbReference type="GO" id="GO:0005524">
    <property type="term" value="F:ATP binding"/>
    <property type="evidence" value="ECO:0007669"/>
    <property type="project" value="UniProtKB-UniRule"/>
</dbReference>
<dbReference type="GO" id="GO:0016874">
    <property type="term" value="F:ligase activity"/>
    <property type="evidence" value="ECO:0007669"/>
    <property type="project" value="UniProtKB-KW"/>
</dbReference>
<evidence type="ECO:0000259" key="11">
    <source>
        <dbReference type="PROSITE" id="PS50979"/>
    </source>
</evidence>
<dbReference type="GO" id="GO:0004039">
    <property type="term" value="F:allophanate hydrolase activity"/>
    <property type="evidence" value="ECO:0007669"/>
    <property type="project" value="UniProtKB-EC"/>
</dbReference>
<dbReference type="Gene3D" id="2.40.100.10">
    <property type="entry name" value="Cyclophilin-like"/>
    <property type="match status" value="2"/>
</dbReference>
<dbReference type="GO" id="GO:0046872">
    <property type="term" value="F:metal ion binding"/>
    <property type="evidence" value="ECO:0007669"/>
    <property type="project" value="InterPro"/>
</dbReference>
<dbReference type="EC" id="3.5.1.54" evidence="12"/>
<proteinExistence type="predicted"/>
<evidence type="ECO:0000256" key="4">
    <source>
        <dbReference type="ARBA" id="ARBA00022801"/>
    </source>
</evidence>
<dbReference type="Gene3D" id="2.40.50.100">
    <property type="match status" value="1"/>
</dbReference>
<dbReference type="Pfam" id="PF02786">
    <property type="entry name" value="CPSase_L_D2"/>
    <property type="match status" value="1"/>
</dbReference>
<evidence type="ECO:0000259" key="9">
    <source>
        <dbReference type="PROSITE" id="PS50968"/>
    </source>
</evidence>
<dbReference type="InterPro" id="IPR003833">
    <property type="entry name" value="CT_C_D"/>
</dbReference>
<keyword evidence="13" id="KW-1185">Reference proteome</keyword>
<dbReference type="PROSITE" id="PS50979">
    <property type="entry name" value="BC"/>
    <property type="match status" value="1"/>
</dbReference>
<dbReference type="InterPro" id="IPR005482">
    <property type="entry name" value="Biotin_COase_C"/>
</dbReference>
<evidence type="ECO:0000256" key="8">
    <source>
        <dbReference type="SAM" id="MobiDB-lite"/>
    </source>
</evidence>
<organism evidence="12 13">
    <name type="scientific">Wickerhamomyces ciferrii (strain ATCC 14091 / BCRC 22168 / CBS 111 / JCM 3599 / NBRC 0793 / NRRL Y-1031 F-60-10)</name>
    <name type="common">Yeast</name>
    <name type="synonym">Pichia ciferrii</name>
    <dbReference type="NCBI Taxonomy" id="1206466"/>
    <lineage>
        <taxon>Eukaryota</taxon>
        <taxon>Fungi</taxon>
        <taxon>Dikarya</taxon>
        <taxon>Ascomycota</taxon>
        <taxon>Saccharomycotina</taxon>
        <taxon>Saccharomycetes</taxon>
        <taxon>Phaffomycetales</taxon>
        <taxon>Wickerhamomycetaceae</taxon>
        <taxon>Wickerhamomyces</taxon>
    </lineage>
</organism>
<feature type="domain" description="ATP-grasp" evidence="10">
    <location>
        <begin position="127"/>
        <end position="324"/>
    </location>
</feature>
<dbReference type="SUPFAM" id="SSF56059">
    <property type="entry name" value="Glutathione synthetase ATP-binding domain-like"/>
    <property type="match status" value="1"/>
</dbReference>
<dbReference type="InterPro" id="IPR011053">
    <property type="entry name" value="Single_hybrid_motif"/>
</dbReference>
<dbReference type="Pfam" id="PF00289">
    <property type="entry name" value="Biotin_carb_N"/>
    <property type="match status" value="1"/>
</dbReference>
<name>K0L0K1_WICCF</name>
<dbReference type="PANTHER" id="PTHR18866:SF128">
    <property type="entry name" value="UREA AMIDOLYASE"/>
    <property type="match status" value="1"/>
</dbReference>
<keyword evidence="6" id="KW-0092">Biotin</keyword>
<dbReference type="eggNOG" id="KOG0238">
    <property type="taxonomic scope" value="Eukaryota"/>
</dbReference>